<name>A0A917NYU6_9ACTN</name>
<reference evidence="1" key="1">
    <citation type="journal article" date="2014" name="Int. J. Syst. Evol. Microbiol.">
        <title>Complete genome sequence of Corynebacterium casei LMG S-19264T (=DSM 44701T), isolated from a smear-ripened cheese.</title>
        <authorList>
            <consortium name="US DOE Joint Genome Institute (JGI-PGF)"/>
            <person name="Walter F."/>
            <person name="Albersmeier A."/>
            <person name="Kalinowski J."/>
            <person name="Ruckert C."/>
        </authorList>
    </citation>
    <scope>NUCLEOTIDE SEQUENCE</scope>
    <source>
        <strain evidence="1">CGMCC 4.7272</strain>
    </source>
</reference>
<reference evidence="1" key="2">
    <citation type="submission" date="2020-09" db="EMBL/GenBank/DDBJ databases">
        <authorList>
            <person name="Sun Q."/>
            <person name="Zhou Y."/>
        </authorList>
    </citation>
    <scope>NUCLEOTIDE SEQUENCE</scope>
    <source>
        <strain evidence="1">CGMCC 4.7272</strain>
    </source>
</reference>
<gene>
    <name evidence="1" type="ORF">GCM10012282_43260</name>
</gene>
<proteinExistence type="predicted"/>
<evidence type="ECO:0000313" key="1">
    <source>
        <dbReference type="EMBL" id="GGJ41844.1"/>
    </source>
</evidence>
<dbReference type="EMBL" id="BMMU01000013">
    <property type="protein sequence ID" value="GGJ41844.1"/>
    <property type="molecule type" value="Genomic_DNA"/>
</dbReference>
<organism evidence="1 2">
    <name type="scientific">Streptomyces lacrimifluminis</name>
    <dbReference type="NCBI Taxonomy" id="1500077"/>
    <lineage>
        <taxon>Bacteria</taxon>
        <taxon>Bacillati</taxon>
        <taxon>Actinomycetota</taxon>
        <taxon>Actinomycetes</taxon>
        <taxon>Kitasatosporales</taxon>
        <taxon>Streptomycetaceae</taxon>
        <taxon>Streptomyces</taxon>
    </lineage>
</organism>
<keyword evidence="2" id="KW-1185">Reference proteome</keyword>
<evidence type="ECO:0000313" key="2">
    <source>
        <dbReference type="Proteomes" id="UP000625682"/>
    </source>
</evidence>
<dbReference type="AlphaFoldDB" id="A0A917NYU6"/>
<accession>A0A917NYU6</accession>
<comment type="caution">
    <text evidence="1">The sequence shown here is derived from an EMBL/GenBank/DDBJ whole genome shotgun (WGS) entry which is preliminary data.</text>
</comment>
<sequence length="70" mass="7399">MTARWVVRVRVRRLPGIAVFRPRRPYPVPILGALPPNPRIALNALVLNAGRAGGGPLTPTCTAGTLSCAT</sequence>
<protein>
    <submittedName>
        <fullName evidence="1">Uncharacterized protein</fullName>
    </submittedName>
</protein>
<dbReference type="Proteomes" id="UP000625682">
    <property type="component" value="Unassembled WGS sequence"/>
</dbReference>